<evidence type="ECO:0000259" key="1">
    <source>
        <dbReference type="PROSITE" id="PS51186"/>
    </source>
</evidence>
<dbReference type="SUPFAM" id="SSF55729">
    <property type="entry name" value="Acyl-CoA N-acyltransferases (Nat)"/>
    <property type="match status" value="1"/>
</dbReference>
<comment type="caution">
    <text evidence="2">The sequence shown here is derived from an EMBL/GenBank/DDBJ whole genome shotgun (WGS) entry which is preliminary data.</text>
</comment>
<dbReference type="Proteomes" id="UP000183245">
    <property type="component" value="Unassembled WGS sequence"/>
</dbReference>
<dbReference type="InterPro" id="IPR000182">
    <property type="entry name" value="GNAT_dom"/>
</dbReference>
<dbReference type="GO" id="GO:0016747">
    <property type="term" value="F:acyltransferase activity, transferring groups other than amino-acyl groups"/>
    <property type="evidence" value="ECO:0007669"/>
    <property type="project" value="InterPro"/>
</dbReference>
<gene>
    <name evidence="2" type="ORF">AUK40_05220</name>
</gene>
<dbReference type="Gene3D" id="3.40.630.30">
    <property type="match status" value="1"/>
</dbReference>
<organism evidence="2 3">
    <name type="scientific">Candidatus Wirthbacteria bacterium CG2_30_54_11</name>
    <dbReference type="NCBI Taxonomy" id="1817892"/>
    <lineage>
        <taxon>Bacteria</taxon>
        <taxon>Candidatus Wirthbacteria</taxon>
    </lineage>
</organism>
<dbReference type="Pfam" id="PF00583">
    <property type="entry name" value="Acetyltransf_1"/>
    <property type="match status" value="1"/>
</dbReference>
<proteinExistence type="predicted"/>
<dbReference type="EMBL" id="MNZT01000092">
    <property type="protein sequence ID" value="OIP96181.1"/>
    <property type="molecule type" value="Genomic_DNA"/>
</dbReference>
<dbReference type="STRING" id="1817892.AUK40_05220"/>
<sequence>MLPDYLKKYESLDLEAFIVANKAGWPQLEWNLGSFPFPIRYIDPATYRGQEFTRDMIALNEKAYGEKMAAPAWTFANFGTIGAGITGGFLSHGLPVSKFSMVGNIWDPHTAHDWTMLVDPEYEGRGLASITLGYALQAASDKQYFSFIAQTDNSSINLYLKLPHELSILAYGFVHTRRNSLLLKTKIPEQPFATVVKSSMPEAVLSHYPIAREKLPDGHAFWMPAKNHQLWLDLNEHLLTGDHFALSACCTEGKQIYLLVTRSAT</sequence>
<name>A0A1J5IGI9_9BACT</name>
<protein>
    <recommendedName>
        <fullName evidence="1">N-acetyltransferase domain-containing protein</fullName>
    </recommendedName>
</protein>
<reference evidence="2 3" key="1">
    <citation type="journal article" date="2016" name="Environ. Microbiol.">
        <title>Genomic resolution of a cold subsurface aquifer community provides metabolic insights for novel microbes adapted to high CO concentrations.</title>
        <authorList>
            <person name="Probst A.J."/>
            <person name="Castelle C.J."/>
            <person name="Singh A."/>
            <person name="Brown C.T."/>
            <person name="Anantharaman K."/>
            <person name="Sharon I."/>
            <person name="Hug L.A."/>
            <person name="Burstein D."/>
            <person name="Emerson J.B."/>
            <person name="Thomas B.C."/>
            <person name="Banfield J.F."/>
        </authorList>
    </citation>
    <scope>NUCLEOTIDE SEQUENCE [LARGE SCALE GENOMIC DNA]</scope>
    <source>
        <strain evidence="2">CG2_30_54_11</strain>
    </source>
</reference>
<dbReference type="InterPro" id="IPR016181">
    <property type="entry name" value="Acyl_CoA_acyltransferase"/>
</dbReference>
<feature type="domain" description="N-acetyltransferase" evidence="1">
    <location>
        <begin position="37"/>
        <end position="194"/>
    </location>
</feature>
<dbReference type="AlphaFoldDB" id="A0A1J5IGI9"/>
<evidence type="ECO:0000313" key="3">
    <source>
        <dbReference type="Proteomes" id="UP000183245"/>
    </source>
</evidence>
<evidence type="ECO:0000313" key="2">
    <source>
        <dbReference type="EMBL" id="OIP96181.1"/>
    </source>
</evidence>
<accession>A0A1J5IGI9</accession>
<dbReference type="PROSITE" id="PS51186">
    <property type="entry name" value="GNAT"/>
    <property type="match status" value="1"/>
</dbReference>